<comment type="caution">
    <text evidence="12">The sequence shown here is derived from an EMBL/GenBank/DDBJ whole genome shotgun (WGS) entry which is preliminary data.</text>
</comment>
<keyword evidence="6" id="KW-0862">Zinc</keyword>
<evidence type="ECO:0000256" key="2">
    <source>
        <dbReference type="ARBA" id="ARBA00004196"/>
    </source>
</evidence>
<evidence type="ECO:0000259" key="9">
    <source>
        <dbReference type="Pfam" id="PF01551"/>
    </source>
</evidence>
<accession>A0A084IN49</accession>
<dbReference type="InterPro" id="IPR045834">
    <property type="entry name" value="Csd3_N2"/>
</dbReference>
<feature type="signal peptide" evidence="8">
    <location>
        <begin position="1"/>
        <end position="27"/>
    </location>
</feature>
<dbReference type="EMBL" id="APNK01000006">
    <property type="protein sequence ID" value="KEZ78133.1"/>
    <property type="molecule type" value="Genomic_DNA"/>
</dbReference>
<dbReference type="PANTHER" id="PTHR21666:SF288">
    <property type="entry name" value="CELL DIVISION PROTEIN YTFB"/>
    <property type="match status" value="1"/>
</dbReference>
<dbReference type="InterPro" id="IPR007340">
    <property type="entry name" value="LysM_Opacity-associatedA"/>
</dbReference>
<dbReference type="eggNOG" id="COG0739">
    <property type="taxonomic scope" value="Bacteria"/>
</dbReference>
<dbReference type="AlphaFoldDB" id="A0A084IN49"/>
<keyword evidence="4" id="KW-0479">Metal-binding</keyword>
<dbReference type="InterPro" id="IPR011055">
    <property type="entry name" value="Dup_hybrid_motif"/>
</dbReference>
<feature type="chain" id="PRO_5001776593" evidence="8">
    <location>
        <begin position="28"/>
        <end position="482"/>
    </location>
</feature>
<comment type="cofactor">
    <cofactor evidence="1">
        <name>Zn(2+)</name>
        <dbReference type="ChEBI" id="CHEBI:29105"/>
    </cofactor>
</comment>
<protein>
    <submittedName>
        <fullName evidence="12">Peptidase M23</fullName>
    </submittedName>
</protein>
<name>A0A084IN49_SALHC</name>
<dbReference type="GO" id="GO:0004222">
    <property type="term" value="F:metalloendopeptidase activity"/>
    <property type="evidence" value="ECO:0007669"/>
    <property type="project" value="TreeGrafter"/>
</dbReference>
<evidence type="ECO:0000256" key="7">
    <source>
        <dbReference type="ARBA" id="ARBA00023049"/>
    </source>
</evidence>
<organism evidence="12 13">
    <name type="scientific">Salinisphaera hydrothermalis (strain C41B8)</name>
    <dbReference type="NCBI Taxonomy" id="1304275"/>
    <lineage>
        <taxon>Bacteria</taxon>
        <taxon>Pseudomonadati</taxon>
        <taxon>Pseudomonadota</taxon>
        <taxon>Gammaproteobacteria</taxon>
        <taxon>Salinisphaerales</taxon>
        <taxon>Salinisphaeraceae</taxon>
        <taxon>Salinisphaera</taxon>
    </lineage>
</organism>
<dbReference type="CDD" id="cd12797">
    <property type="entry name" value="M23_peptidase"/>
    <property type="match status" value="1"/>
</dbReference>
<evidence type="ECO:0000256" key="4">
    <source>
        <dbReference type="ARBA" id="ARBA00022723"/>
    </source>
</evidence>
<sequence length="482" mass="52151">MQHKRVLRAGAAGALGVTLCFCGGAQASPGKSDSTGIRASSQQKTHLEIQPLAANQMQAAKALGLITTPQITPWQQISVRSGDTLSGVFSRAGLGASQWQKLLKLGKSTDALRHIHPGDTLEIRKTPTGKLAELRYRLNSIKTLHVNRRGGRLQASIEKRATQTREITATGTVGKSLSHSMTADGVPASVADQMARIYRYRHNLRHLHPGDQFAVVYRATYSDGQQIATGPVLAASITTNHHNYKAFRAKGANGNFGYFDTTGTSYKPAFTRKPVAYTRISSPFNLHRMNPVTHHVRPHKGVDMAAPMGTPIHAAAEGTVKYAGWMHGYGRIVELTNFDGYSTRYAHMHKIRSKLHVGEHVTKGEVIGYVGESGEATGPHLHFEIRRNGVAYNPLTVKLPAGQSLPHSELAAYTHKIQPLIAKLSPAPTTLLAKTASTPTNNNSCTRAVSLNATLALDPVGAARRHSLSNIFCVVRHHATNA</sequence>
<comment type="subcellular location">
    <subcellularLocation>
        <location evidence="2">Cell envelope</location>
    </subcellularLocation>
</comment>
<evidence type="ECO:0000256" key="1">
    <source>
        <dbReference type="ARBA" id="ARBA00001947"/>
    </source>
</evidence>
<evidence type="ECO:0000313" key="12">
    <source>
        <dbReference type="EMBL" id="KEZ78133.1"/>
    </source>
</evidence>
<dbReference type="OrthoDB" id="9805070at2"/>
<reference evidence="12 13" key="1">
    <citation type="submission" date="2013-03" db="EMBL/GenBank/DDBJ databases">
        <title>Salinisphaera hydrothermalis C41B8 Genome Sequencing.</title>
        <authorList>
            <person name="Li C."/>
            <person name="Lai Q."/>
            <person name="Shao Z."/>
        </authorList>
    </citation>
    <scope>NUCLEOTIDE SEQUENCE [LARGE SCALE GENOMIC DNA]</scope>
    <source>
        <strain evidence="12 13">C41B8</strain>
    </source>
</reference>
<dbReference type="InterPro" id="IPR016047">
    <property type="entry name" value="M23ase_b-sheet_dom"/>
</dbReference>
<dbReference type="Pfam" id="PF04225">
    <property type="entry name" value="LysM_OapA"/>
    <property type="match status" value="1"/>
</dbReference>
<dbReference type="Gene3D" id="2.70.70.10">
    <property type="entry name" value="Glucose Permease (Domain IIA)"/>
    <property type="match status" value="1"/>
</dbReference>
<evidence type="ECO:0000313" key="13">
    <source>
        <dbReference type="Proteomes" id="UP000028302"/>
    </source>
</evidence>
<dbReference type="SUPFAM" id="SSF51261">
    <property type="entry name" value="Duplicated hybrid motif"/>
    <property type="match status" value="1"/>
</dbReference>
<keyword evidence="13" id="KW-1185">Reference proteome</keyword>
<dbReference type="GO" id="GO:0042834">
    <property type="term" value="F:peptidoglycan binding"/>
    <property type="evidence" value="ECO:0007669"/>
    <property type="project" value="InterPro"/>
</dbReference>
<feature type="domain" description="M23ase beta-sheet core" evidence="9">
    <location>
        <begin position="298"/>
        <end position="394"/>
    </location>
</feature>
<feature type="domain" description="Opacity-associated protein A LysM-like" evidence="10">
    <location>
        <begin position="74"/>
        <end position="137"/>
    </location>
</feature>
<evidence type="ECO:0000256" key="3">
    <source>
        <dbReference type="ARBA" id="ARBA00022670"/>
    </source>
</evidence>
<gene>
    <name evidence="12" type="ORF">C41B8_06097</name>
</gene>
<dbReference type="GO" id="GO:0046872">
    <property type="term" value="F:metal ion binding"/>
    <property type="evidence" value="ECO:0007669"/>
    <property type="project" value="UniProtKB-KW"/>
</dbReference>
<keyword evidence="7" id="KW-0482">Metalloprotease</keyword>
<dbReference type="Pfam" id="PF19425">
    <property type="entry name" value="Csd3_N2"/>
    <property type="match status" value="1"/>
</dbReference>
<keyword evidence="5" id="KW-0378">Hydrolase</keyword>
<feature type="domain" description="Csd3-like second N-terminal" evidence="11">
    <location>
        <begin position="168"/>
        <end position="285"/>
    </location>
</feature>
<dbReference type="InterPro" id="IPR050570">
    <property type="entry name" value="Cell_wall_metabolism_enzyme"/>
</dbReference>
<evidence type="ECO:0000259" key="11">
    <source>
        <dbReference type="Pfam" id="PF19425"/>
    </source>
</evidence>
<evidence type="ECO:0000256" key="5">
    <source>
        <dbReference type="ARBA" id="ARBA00022801"/>
    </source>
</evidence>
<dbReference type="Gene3D" id="3.10.450.350">
    <property type="match status" value="2"/>
</dbReference>
<evidence type="ECO:0000259" key="10">
    <source>
        <dbReference type="Pfam" id="PF04225"/>
    </source>
</evidence>
<dbReference type="STRING" id="1304275.C41B8_06097"/>
<dbReference type="RefSeq" id="WP_051883166.1">
    <property type="nucleotide sequence ID" value="NZ_APNK01000006.1"/>
</dbReference>
<keyword evidence="3" id="KW-0645">Protease</keyword>
<proteinExistence type="predicted"/>
<dbReference type="Pfam" id="PF01551">
    <property type="entry name" value="Peptidase_M23"/>
    <property type="match status" value="1"/>
</dbReference>
<dbReference type="Proteomes" id="UP000028302">
    <property type="component" value="Unassembled WGS sequence"/>
</dbReference>
<keyword evidence="8" id="KW-0732">Signal</keyword>
<dbReference type="PANTHER" id="PTHR21666">
    <property type="entry name" value="PEPTIDASE-RELATED"/>
    <property type="match status" value="1"/>
</dbReference>
<evidence type="ECO:0000256" key="6">
    <source>
        <dbReference type="ARBA" id="ARBA00022833"/>
    </source>
</evidence>
<evidence type="ECO:0000256" key="8">
    <source>
        <dbReference type="SAM" id="SignalP"/>
    </source>
</evidence>
<dbReference type="GO" id="GO:0030313">
    <property type="term" value="C:cell envelope"/>
    <property type="evidence" value="ECO:0007669"/>
    <property type="project" value="UniProtKB-SubCell"/>
</dbReference>
<dbReference type="GO" id="GO:0006508">
    <property type="term" value="P:proteolysis"/>
    <property type="evidence" value="ECO:0007669"/>
    <property type="project" value="UniProtKB-KW"/>
</dbReference>